<evidence type="ECO:0000256" key="4">
    <source>
        <dbReference type="PROSITE-ProRule" id="PRU00125"/>
    </source>
</evidence>
<evidence type="ECO:0000256" key="3">
    <source>
        <dbReference type="ARBA" id="ARBA00023038"/>
    </source>
</evidence>
<accession>A0A183SNP5</accession>
<evidence type="ECO:0000313" key="9">
    <source>
        <dbReference type="WBParaSite" id="SSLN_0000603001-mRNA-1"/>
    </source>
</evidence>
<evidence type="ECO:0000313" key="7">
    <source>
        <dbReference type="EMBL" id="VDL92228.1"/>
    </source>
</evidence>
<sequence length="137" mass="15528">VYCCSTSKKLSFSQKKCYSSHYSIRAEGTQISRSILCRTRSGYIEAITIHNLNNVPHHKRGYCILHSRYLIVTFCDNIFTLLLYLGASDLMIVEKLNLFYHLACFVCARCGMQLSDGQNETAVSRLLSNGQIMCSQV</sequence>
<keyword evidence="5" id="KW-0472">Membrane</keyword>
<dbReference type="GO" id="GO:0046872">
    <property type="term" value="F:metal ion binding"/>
    <property type="evidence" value="ECO:0007669"/>
    <property type="project" value="UniProtKB-KW"/>
</dbReference>
<dbReference type="InterPro" id="IPR001781">
    <property type="entry name" value="Znf_LIM"/>
</dbReference>
<evidence type="ECO:0000256" key="2">
    <source>
        <dbReference type="ARBA" id="ARBA00022833"/>
    </source>
</evidence>
<name>A0A183SNP5_SCHSO</name>
<organism evidence="9">
    <name type="scientific">Schistocephalus solidus</name>
    <name type="common">Tapeworm</name>
    <dbReference type="NCBI Taxonomy" id="70667"/>
    <lineage>
        <taxon>Eukaryota</taxon>
        <taxon>Metazoa</taxon>
        <taxon>Spiralia</taxon>
        <taxon>Lophotrochozoa</taxon>
        <taxon>Platyhelminthes</taxon>
        <taxon>Cestoda</taxon>
        <taxon>Eucestoda</taxon>
        <taxon>Diphyllobothriidea</taxon>
        <taxon>Diphyllobothriidae</taxon>
        <taxon>Schistocephalus</taxon>
    </lineage>
</organism>
<evidence type="ECO:0000259" key="6">
    <source>
        <dbReference type="PROSITE" id="PS50023"/>
    </source>
</evidence>
<proteinExistence type="predicted"/>
<evidence type="ECO:0000256" key="1">
    <source>
        <dbReference type="ARBA" id="ARBA00022723"/>
    </source>
</evidence>
<dbReference type="OrthoDB" id="15627at2759"/>
<evidence type="ECO:0000313" key="8">
    <source>
        <dbReference type="Proteomes" id="UP000275846"/>
    </source>
</evidence>
<dbReference type="Pfam" id="PF00412">
    <property type="entry name" value="LIM"/>
    <property type="match status" value="1"/>
</dbReference>
<gene>
    <name evidence="7" type="ORF">SSLN_LOCUS5843</name>
</gene>
<reference evidence="7 8" key="2">
    <citation type="submission" date="2018-11" db="EMBL/GenBank/DDBJ databases">
        <authorList>
            <consortium name="Pathogen Informatics"/>
        </authorList>
    </citation>
    <scope>NUCLEOTIDE SEQUENCE [LARGE SCALE GENOMIC DNA]</scope>
    <source>
        <strain evidence="7 8">NST_G2</strain>
    </source>
</reference>
<keyword evidence="5" id="KW-0812">Transmembrane</keyword>
<keyword evidence="2 4" id="KW-0862">Zinc</keyword>
<dbReference type="WBParaSite" id="SSLN_0000603001-mRNA-1">
    <property type="protein sequence ID" value="SSLN_0000603001-mRNA-1"/>
    <property type="gene ID" value="SSLN_0000603001"/>
</dbReference>
<evidence type="ECO:0000256" key="5">
    <source>
        <dbReference type="SAM" id="Phobius"/>
    </source>
</evidence>
<reference evidence="9" key="1">
    <citation type="submission" date="2016-06" db="UniProtKB">
        <authorList>
            <consortium name="WormBaseParasite"/>
        </authorList>
    </citation>
    <scope>IDENTIFICATION</scope>
</reference>
<keyword evidence="1 4" id="KW-0479">Metal-binding</keyword>
<keyword evidence="8" id="KW-1185">Reference proteome</keyword>
<dbReference type="AlphaFoldDB" id="A0A183SNP5"/>
<keyword evidence="3 4" id="KW-0440">LIM domain</keyword>
<keyword evidence="5" id="KW-1133">Transmembrane helix</keyword>
<dbReference type="PROSITE" id="PS50023">
    <property type="entry name" value="LIM_DOMAIN_2"/>
    <property type="match status" value="1"/>
</dbReference>
<protein>
    <submittedName>
        <fullName evidence="9">LIM zinc-binding domain-containing protein</fullName>
    </submittedName>
</protein>
<dbReference type="STRING" id="70667.A0A183SNP5"/>
<feature type="transmembrane region" description="Helical" evidence="5">
    <location>
        <begin position="69"/>
        <end position="87"/>
    </location>
</feature>
<dbReference type="Proteomes" id="UP000275846">
    <property type="component" value="Unassembled WGS sequence"/>
</dbReference>
<feature type="domain" description="LIM zinc-binding" evidence="6">
    <location>
        <begin position="70"/>
        <end position="137"/>
    </location>
</feature>
<dbReference type="Gene3D" id="2.10.110.10">
    <property type="entry name" value="Cysteine Rich Protein"/>
    <property type="match status" value="1"/>
</dbReference>
<dbReference type="EMBL" id="UYSU01033430">
    <property type="protein sequence ID" value="VDL92228.1"/>
    <property type="molecule type" value="Genomic_DNA"/>
</dbReference>